<sequence length="208" mass="24278">MTTVEVRTQTRELLRVIAEKEDHEILSLNVRSLKNLVELMRDYAIITHASAPESEVAAAVEKLIDYVDLNARSVADPVMPASYKTTYLAEVFNVSVTAINNWIDEGRFIGYQREPHKHARIPHFTPFQHRDGRIEPLGLIVERYRHQESESFADVDERDMLIGEIEFLKQKYGGKDFNDAFDFENLTNEQESDVSRWRFYRTRLEELS</sequence>
<accession>A0ABV5B974</accession>
<evidence type="ECO:0000313" key="2">
    <source>
        <dbReference type="Proteomes" id="UP001580407"/>
    </source>
</evidence>
<comment type="caution">
    <text evidence="1">The sequence shown here is derived from an EMBL/GenBank/DDBJ whole genome shotgun (WGS) entry which is preliminary data.</text>
</comment>
<organism evidence="1 2">
    <name type="scientific">Paenibacillus terreus</name>
    <dbReference type="NCBI Taxonomy" id="1387834"/>
    <lineage>
        <taxon>Bacteria</taxon>
        <taxon>Bacillati</taxon>
        <taxon>Bacillota</taxon>
        <taxon>Bacilli</taxon>
        <taxon>Bacillales</taxon>
        <taxon>Paenibacillaceae</taxon>
        <taxon>Paenibacillus</taxon>
    </lineage>
</organism>
<keyword evidence="2" id="KW-1185">Reference proteome</keyword>
<reference evidence="1 2" key="1">
    <citation type="submission" date="2024-09" db="EMBL/GenBank/DDBJ databases">
        <authorList>
            <person name="Ruan L."/>
        </authorList>
    </citation>
    <scope>NUCLEOTIDE SEQUENCE [LARGE SCALE GENOMIC DNA]</scope>
    <source>
        <strain evidence="1 2">D33</strain>
    </source>
</reference>
<dbReference type="RefSeq" id="WP_375526009.1">
    <property type="nucleotide sequence ID" value="NZ_JBHILM010000016.1"/>
</dbReference>
<gene>
    <name evidence="1" type="ORF">ACE3NQ_15085</name>
</gene>
<evidence type="ECO:0000313" key="1">
    <source>
        <dbReference type="EMBL" id="MFB5682248.1"/>
    </source>
</evidence>
<dbReference type="EMBL" id="JBHILM010000016">
    <property type="protein sequence ID" value="MFB5682248.1"/>
    <property type="molecule type" value="Genomic_DNA"/>
</dbReference>
<dbReference type="Proteomes" id="UP001580407">
    <property type="component" value="Unassembled WGS sequence"/>
</dbReference>
<name>A0ABV5B974_9BACL</name>
<proteinExistence type="predicted"/>
<evidence type="ECO:0008006" key="3">
    <source>
        <dbReference type="Google" id="ProtNLM"/>
    </source>
</evidence>
<protein>
    <recommendedName>
        <fullName evidence="3">Helix-turn-helix domain-containing protein</fullName>
    </recommendedName>
</protein>